<comment type="caution">
    <text evidence="14">The sequence shown here is derived from an EMBL/GenBank/DDBJ whole genome shotgun (WGS) entry which is preliminary data.</text>
</comment>
<evidence type="ECO:0000256" key="13">
    <source>
        <dbReference type="RuleBase" id="RU003785"/>
    </source>
</evidence>
<name>A0A1G1YMV3_9BACT</name>
<evidence type="ECO:0000256" key="7">
    <source>
        <dbReference type="ARBA" id="ARBA00022840"/>
    </source>
</evidence>
<evidence type="ECO:0000256" key="5">
    <source>
        <dbReference type="ARBA" id="ARBA00022694"/>
    </source>
</evidence>
<evidence type="ECO:0000256" key="8">
    <source>
        <dbReference type="ARBA" id="ARBA00022842"/>
    </source>
</evidence>
<evidence type="ECO:0000256" key="1">
    <source>
        <dbReference type="ARBA" id="ARBA00001946"/>
    </source>
</evidence>
<dbReference type="Gene3D" id="1.10.20.140">
    <property type="match status" value="1"/>
</dbReference>
<sequence>MRKLIVILGPTASGKSALGVQLAKKFKGEVISADSRQVYKGLDIGSGKITKKEMEGVPHHCLDIASPKRRFTVAQYRCCAINAIATIEQQEKLPILVGGSPLYIYTLTDGWMIPGVKPNIKLRRQLKKFTTVQLLSKLQELDPERAKTIEQKNPRRLIRALEIVMTTKKPVPQFQRHPLPYSVLFLGIKKSPQELKQRIKKRFLQMLKRSFFNEIKDLRKHGLSWKRIEDFGLEYREGTQYLQGKISKQEMIEKTIKATEDFARRQMTWFKKDQRIHWIKNPKDTERLIYKFLTVQY</sequence>
<dbReference type="GO" id="GO:0052381">
    <property type="term" value="F:tRNA dimethylallyltransferase activity"/>
    <property type="evidence" value="ECO:0007669"/>
    <property type="project" value="UniProtKB-UniRule"/>
</dbReference>
<evidence type="ECO:0000313" key="14">
    <source>
        <dbReference type="EMBL" id="OGY53629.1"/>
    </source>
</evidence>
<evidence type="ECO:0000256" key="6">
    <source>
        <dbReference type="ARBA" id="ARBA00022741"/>
    </source>
</evidence>
<evidence type="ECO:0000256" key="3">
    <source>
        <dbReference type="ARBA" id="ARBA00005842"/>
    </source>
</evidence>
<dbReference type="Pfam" id="PF01715">
    <property type="entry name" value="IPPT"/>
    <property type="match status" value="1"/>
</dbReference>
<dbReference type="InterPro" id="IPR018022">
    <property type="entry name" value="IPT"/>
</dbReference>
<evidence type="ECO:0000256" key="12">
    <source>
        <dbReference type="RuleBase" id="RU003784"/>
    </source>
</evidence>
<keyword evidence="8 10" id="KW-0460">Magnesium</keyword>
<dbReference type="GO" id="GO:0005524">
    <property type="term" value="F:ATP binding"/>
    <property type="evidence" value="ECO:0007669"/>
    <property type="project" value="UniProtKB-UniRule"/>
</dbReference>
<comment type="cofactor">
    <cofactor evidence="1 10">
        <name>Mg(2+)</name>
        <dbReference type="ChEBI" id="CHEBI:18420"/>
    </cofactor>
</comment>
<feature type="region of interest" description="Interaction with substrate tRNA" evidence="10">
    <location>
        <begin position="34"/>
        <end position="37"/>
    </location>
</feature>
<organism evidence="14 15">
    <name type="scientific">Candidatus Buchananbacteria bacterium RIFCSPLOWO2_01_FULL_46_12</name>
    <dbReference type="NCBI Taxonomy" id="1797546"/>
    <lineage>
        <taxon>Bacteria</taxon>
        <taxon>Candidatus Buchananiibacteriota</taxon>
    </lineage>
</organism>
<feature type="binding site" evidence="10">
    <location>
        <begin position="11"/>
        <end position="16"/>
    </location>
    <ligand>
        <name>substrate</name>
    </ligand>
</feature>
<dbReference type="SUPFAM" id="SSF52540">
    <property type="entry name" value="P-loop containing nucleoside triphosphate hydrolases"/>
    <property type="match status" value="2"/>
</dbReference>
<proteinExistence type="inferred from homology"/>
<feature type="site" description="Interaction with substrate tRNA" evidence="10">
    <location>
        <position position="123"/>
    </location>
</feature>
<comment type="catalytic activity">
    <reaction evidence="9 10 11">
        <text>adenosine(37) in tRNA + dimethylallyl diphosphate = N(6)-dimethylallyladenosine(37) in tRNA + diphosphate</text>
        <dbReference type="Rhea" id="RHEA:26482"/>
        <dbReference type="Rhea" id="RHEA-COMP:10162"/>
        <dbReference type="Rhea" id="RHEA-COMP:10375"/>
        <dbReference type="ChEBI" id="CHEBI:33019"/>
        <dbReference type="ChEBI" id="CHEBI:57623"/>
        <dbReference type="ChEBI" id="CHEBI:74411"/>
        <dbReference type="ChEBI" id="CHEBI:74415"/>
        <dbReference type="EC" id="2.5.1.75"/>
    </reaction>
</comment>
<dbReference type="Gene3D" id="3.40.50.300">
    <property type="entry name" value="P-loop containing nucleotide triphosphate hydrolases"/>
    <property type="match status" value="1"/>
</dbReference>
<protein>
    <recommendedName>
        <fullName evidence="10">tRNA dimethylallyltransferase</fullName>
        <ecNumber evidence="10">2.5.1.75</ecNumber>
    </recommendedName>
    <alternativeName>
        <fullName evidence="10">Dimethylallyl diphosphate:tRNA dimethylallyltransferase</fullName>
        <shortName evidence="10">DMAPP:tRNA dimethylallyltransferase</shortName>
        <shortName evidence="10">DMATase</shortName>
    </alternativeName>
    <alternativeName>
        <fullName evidence="10">Isopentenyl-diphosphate:tRNA isopentenyltransferase</fullName>
        <shortName evidence="10">IPP transferase</shortName>
        <shortName evidence="10">IPPT</shortName>
        <shortName evidence="10">IPTase</shortName>
    </alternativeName>
</protein>
<dbReference type="EMBL" id="MHIP01000051">
    <property type="protein sequence ID" value="OGY53629.1"/>
    <property type="molecule type" value="Genomic_DNA"/>
</dbReference>
<dbReference type="InterPro" id="IPR027417">
    <property type="entry name" value="P-loop_NTPase"/>
</dbReference>
<evidence type="ECO:0000256" key="4">
    <source>
        <dbReference type="ARBA" id="ARBA00022679"/>
    </source>
</evidence>
<feature type="site" description="Interaction with substrate tRNA" evidence="10">
    <location>
        <position position="100"/>
    </location>
</feature>
<keyword evidence="4 10" id="KW-0808">Transferase</keyword>
<dbReference type="HAMAP" id="MF_00185">
    <property type="entry name" value="IPP_trans"/>
    <property type="match status" value="1"/>
</dbReference>
<dbReference type="EC" id="2.5.1.75" evidence="10"/>
<evidence type="ECO:0000313" key="15">
    <source>
        <dbReference type="Proteomes" id="UP000176512"/>
    </source>
</evidence>
<keyword evidence="7 10" id="KW-0067">ATP-binding</keyword>
<accession>A0A1G1YMV3</accession>
<dbReference type="GO" id="GO:0006400">
    <property type="term" value="P:tRNA modification"/>
    <property type="evidence" value="ECO:0007669"/>
    <property type="project" value="TreeGrafter"/>
</dbReference>
<evidence type="ECO:0000256" key="10">
    <source>
        <dbReference type="HAMAP-Rule" id="MF_00185"/>
    </source>
</evidence>
<reference evidence="14 15" key="1">
    <citation type="journal article" date="2016" name="Nat. Commun.">
        <title>Thousands of microbial genomes shed light on interconnected biogeochemical processes in an aquifer system.</title>
        <authorList>
            <person name="Anantharaman K."/>
            <person name="Brown C.T."/>
            <person name="Hug L.A."/>
            <person name="Sharon I."/>
            <person name="Castelle C.J."/>
            <person name="Probst A.J."/>
            <person name="Thomas B.C."/>
            <person name="Singh A."/>
            <person name="Wilkins M.J."/>
            <person name="Karaoz U."/>
            <person name="Brodie E.L."/>
            <person name="Williams K.H."/>
            <person name="Hubbard S.S."/>
            <person name="Banfield J.F."/>
        </authorList>
    </citation>
    <scope>NUCLEOTIDE SEQUENCE [LARGE SCALE GENOMIC DNA]</scope>
</reference>
<dbReference type="NCBIfam" id="TIGR00174">
    <property type="entry name" value="miaA"/>
    <property type="match status" value="1"/>
</dbReference>
<dbReference type="PANTHER" id="PTHR11088">
    <property type="entry name" value="TRNA DIMETHYLALLYLTRANSFERASE"/>
    <property type="match status" value="1"/>
</dbReference>
<keyword evidence="6 10" id="KW-0547">Nucleotide-binding</keyword>
<feature type="binding site" evidence="10">
    <location>
        <begin position="9"/>
        <end position="16"/>
    </location>
    <ligand>
        <name>ATP</name>
        <dbReference type="ChEBI" id="CHEBI:30616"/>
    </ligand>
</feature>
<dbReference type="PANTHER" id="PTHR11088:SF60">
    <property type="entry name" value="TRNA DIMETHYLALLYLTRANSFERASE"/>
    <property type="match status" value="1"/>
</dbReference>
<comment type="function">
    <text evidence="2 10 12">Catalyzes the transfer of a dimethylallyl group onto the adenine at position 37 in tRNAs that read codons beginning with uridine, leading to the formation of N6-(dimethylallyl)adenosine (i(6)A).</text>
</comment>
<evidence type="ECO:0000256" key="11">
    <source>
        <dbReference type="RuleBase" id="RU003783"/>
    </source>
</evidence>
<dbReference type="AlphaFoldDB" id="A0A1G1YMV3"/>
<keyword evidence="5 10" id="KW-0819">tRNA processing</keyword>
<comment type="similarity">
    <text evidence="3 10 13">Belongs to the IPP transferase family.</text>
</comment>
<dbReference type="InterPro" id="IPR039657">
    <property type="entry name" value="Dimethylallyltransferase"/>
</dbReference>
<dbReference type="Proteomes" id="UP000176512">
    <property type="component" value="Unassembled WGS sequence"/>
</dbReference>
<comment type="subunit">
    <text evidence="10">Monomer.</text>
</comment>
<gene>
    <name evidence="10" type="primary">miaA</name>
    <name evidence="14" type="ORF">A3A24_03045</name>
</gene>
<evidence type="ECO:0000256" key="2">
    <source>
        <dbReference type="ARBA" id="ARBA00003213"/>
    </source>
</evidence>
<comment type="caution">
    <text evidence="10">Lacks conserved residue(s) required for the propagation of feature annotation.</text>
</comment>
<evidence type="ECO:0000256" key="9">
    <source>
        <dbReference type="ARBA" id="ARBA00049563"/>
    </source>
</evidence>